<dbReference type="PANTHER" id="PTHR12084:SF0">
    <property type="entry name" value="NUCLEAR PORE GLYCOPROTEIN P62"/>
    <property type="match status" value="1"/>
</dbReference>
<dbReference type="GO" id="GO:0006606">
    <property type="term" value="P:protein import into nucleus"/>
    <property type="evidence" value="ECO:0007669"/>
    <property type="project" value="TreeGrafter"/>
</dbReference>
<keyword evidence="3" id="KW-0813">Transport</keyword>
<keyword evidence="4" id="KW-0509">mRNA transport</keyword>
<comment type="caution">
    <text evidence="11">The sequence shown here is derived from an EMBL/GenBank/DDBJ whole genome shotgun (WGS) entry which is preliminary data.</text>
</comment>
<dbReference type="Gene3D" id="1.20.5.170">
    <property type="match status" value="1"/>
</dbReference>
<sequence length="267" mass="29582">MPATTSTTGFTLGATATTSTTGFTLGAAVATTTAGFTLGIPSTSTTTGFSLDKSATTATIASSASATVPTTTTVTTSSLPVSKFSQLEENINKWTIELEEQEKVFMNQVAHINEWDRLLLSNGDKIVALNNSVEKVKLEQQQLDHELDFIVAQQRELEECLLPLEKEFADITVSDPERDATYRLAENLNTQLRHMSEDLKEIIEDINEKNKNQDITDPIVQIGRILNAHMNSLQWVDQNTTLIKQQLDQVTKLTEIHRRENDSTQNL</sequence>
<evidence type="ECO:0000256" key="4">
    <source>
        <dbReference type="ARBA" id="ARBA00022816"/>
    </source>
</evidence>
<dbReference type="GO" id="GO:0051028">
    <property type="term" value="P:mRNA transport"/>
    <property type="evidence" value="ECO:0007669"/>
    <property type="project" value="UniProtKB-KW"/>
</dbReference>
<comment type="similarity">
    <text evidence="2">Belongs to the nucleoporin NSP1/NUP62 family.</text>
</comment>
<proteinExistence type="inferred from homology"/>
<evidence type="ECO:0000256" key="6">
    <source>
        <dbReference type="ARBA" id="ARBA00023010"/>
    </source>
</evidence>
<keyword evidence="6" id="KW-0811">Translocation</keyword>
<dbReference type="InterPro" id="IPR026010">
    <property type="entry name" value="NSP1/NUP62"/>
</dbReference>
<feature type="domain" description="Nucleoporin NSP1-like C-terminal" evidence="10">
    <location>
        <begin position="73"/>
        <end position="171"/>
    </location>
</feature>
<evidence type="ECO:0000256" key="8">
    <source>
        <dbReference type="ARBA" id="ARBA00023242"/>
    </source>
</evidence>
<accession>A0AAW2I9L4</accession>
<keyword evidence="9" id="KW-0175">Coiled coil</keyword>
<reference evidence="11" key="1">
    <citation type="journal article" date="2024" name="Gigascience">
        <title>Chromosome-level genome of the poultry shaft louse Menopon gallinae provides insight into the host-switching and adaptive evolution of parasitic lice.</title>
        <authorList>
            <person name="Xu Y."/>
            <person name="Ma L."/>
            <person name="Liu S."/>
            <person name="Liang Y."/>
            <person name="Liu Q."/>
            <person name="He Z."/>
            <person name="Tian L."/>
            <person name="Duan Y."/>
            <person name="Cai W."/>
            <person name="Li H."/>
            <person name="Song F."/>
        </authorList>
    </citation>
    <scope>NUCLEOTIDE SEQUENCE</scope>
    <source>
        <strain evidence="11">Cailab_2023a</strain>
    </source>
</reference>
<organism evidence="11">
    <name type="scientific">Menopon gallinae</name>
    <name type="common">poultry shaft louse</name>
    <dbReference type="NCBI Taxonomy" id="328185"/>
    <lineage>
        <taxon>Eukaryota</taxon>
        <taxon>Metazoa</taxon>
        <taxon>Ecdysozoa</taxon>
        <taxon>Arthropoda</taxon>
        <taxon>Hexapoda</taxon>
        <taxon>Insecta</taxon>
        <taxon>Pterygota</taxon>
        <taxon>Neoptera</taxon>
        <taxon>Paraneoptera</taxon>
        <taxon>Psocodea</taxon>
        <taxon>Troctomorpha</taxon>
        <taxon>Phthiraptera</taxon>
        <taxon>Amblycera</taxon>
        <taxon>Menoponidae</taxon>
        <taxon>Menopon</taxon>
    </lineage>
</organism>
<evidence type="ECO:0000259" key="10">
    <source>
        <dbReference type="Pfam" id="PF05064"/>
    </source>
</evidence>
<dbReference type="Pfam" id="PF05064">
    <property type="entry name" value="Nsp1_C"/>
    <property type="match status" value="1"/>
</dbReference>
<dbReference type="AlphaFoldDB" id="A0AAW2I9L4"/>
<evidence type="ECO:0000256" key="2">
    <source>
        <dbReference type="ARBA" id="ARBA00005911"/>
    </source>
</evidence>
<feature type="coiled-coil region" evidence="9">
    <location>
        <begin position="185"/>
        <end position="212"/>
    </location>
</feature>
<evidence type="ECO:0000256" key="5">
    <source>
        <dbReference type="ARBA" id="ARBA00022927"/>
    </source>
</evidence>
<feature type="coiled-coil region" evidence="9">
    <location>
        <begin position="84"/>
        <end position="146"/>
    </location>
</feature>
<keyword evidence="7" id="KW-0906">Nuclear pore complex</keyword>
<keyword evidence="8" id="KW-0539">Nucleus</keyword>
<evidence type="ECO:0000256" key="9">
    <source>
        <dbReference type="SAM" id="Coils"/>
    </source>
</evidence>
<dbReference type="PANTHER" id="PTHR12084">
    <property type="entry name" value="NUCLEAR PORE GLYCOPROTEIN P62-RELATED"/>
    <property type="match status" value="1"/>
</dbReference>
<keyword evidence="5" id="KW-0653">Protein transport</keyword>
<dbReference type="GO" id="GO:0005543">
    <property type="term" value="F:phospholipid binding"/>
    <property type="evidence" value="ECO:0007669"/>
    <property type="project" value="TreeGrafter"/>
</dbReference>
<dbReference type="GO" id="GO:0044613">
    <property type="term" value="C:nuclear pore central transport channel"/>
    <property type="evidence" value="ECO:0007669"/>
    <property type="project" value="TreeGrafter"/>
</dbReference>
<protein>
    <recommendedName>
        <fullName evidence="10">Nucleoporin NSP1-like C-terminal domain-containing protein</fullName>
    </recommendedName>
</protein>
<dbReference type="GO" id="GO:0006405">
    <property type="term" value="P:RNA export from nucleus"/>
    <property type="evidence" value="ECO:0007669"/>
    <property type="project" value="TreeGrafter"/>
</dbReference>
<dbReference type="FunFam" id="1.20.5.170:FF:000040">
    <property type="entry name" value="Nuclear pore glycoprotein p62"/>
    <property type="match status" value="1"/>
</dbReference>
<evidence type="ECO:0000256" key="7">
    <source>
        <dbReference type="ARBA" id="ARBA00023132"/>
    </source>
</evidence>
<evidence type="ECO:0000313" key="11">
    <source>
        <dbReference type="EMBL" id="KAL0278407.1"/>
    </source>
</evidence>
<dbReference type="GO" id="GO:0017056">
    <property type="term" value="F:structural constituent of nuclear pore"/>
    <property type="evidence" value="ECO:0007669"/>
    <property type="project" value="InterPro"/>
</dbReference>
<evidence type="ECO:0000256" key="1">
    <source>
        <dbReference type="ARBA" id="ARBA00004567"/>
    </source>
</evidence>
<name>A0AAW2I9L4_9NEOP</name>
<comment type="subcellular location">
    <subcellularLocation>
        <location evidence="1">Nucleus</location>
        <location evidence="1">Nuclear pore complex</location>
    </subcellularLocation>
</comment>
<dbReference type="EMBL" id="JARGDH010000001">
    <property type="protein sequence ID" value="KAL0278407.1"/>
    <property type="molecule type" value="Genomic_DNA"/>
</dbReference>
<dbReference type="InterPro" id="IPR007758">
    <property type="entry name" value="Nucleoporin_NSP1_C"/>
</dbReference>
<gene>
    <name evidence="11" type="ORF">PYX00_000235</name>
</gene>
<evidence type="ECO:0000256" key="3">
    <source>
        <dbReference type="ARBA" id="ARBA00022448"/>
    </source>
</evidence>